<evidence type="ECO:0000313" key="10">
    <source>
        <dbReference type="RefSeq" id="XP_011300664.1"/>
    </source>
</evidence>
<reference evidence="10" key="1">
    <citation type="submission" date="2025-08" db="UniProtKB">
        <authorList>
            <consortium name="RefSeq"/>
        </authorList>
    </citation>
    <scope>IDENTIFICATION</scope>
    <source>
        <strain evidence="10">USDA-PBARC FA_bdor</strain>
        <tissue evidence="10">Whole organism</tissue>
    </source>
</reference>
<dbReference type="Proteomes" id="UP000694866">
    <property type="component" value="Unplaced"/>
</dbReference>
<organism evidence="9 10">
    <name type="scientific">Fopius arisanus</name>
    <dbReference type="NCBI Taxonomy" id="64838"/>
    <lineage>
        <taxon>Eukaryota</taxon>
        <taxon>Metazoa</taxon>
        <taxon>Ecdysozoa</taxon>
        <taxon>Arthropoda</taxon>
        <taxon>Hexapoda</taxon>
        <taxon>Insecta</taxon>
        <taxon>Pterygota</taxon>
        <taxon>Neoptera</taxon>
        <taxon>Endopterygota</taxon>
        <taxon>Hymenoptera</taxon>
        <taxon>Apocrita</taxon>
        <taxon>Ichneumonoidea</taxon>
        <taxon>Braconidae</taxon>
        <taxon>Opiinae</taxon>
        <taxon>Fopius</taxon>
    </lineage>
</organism>
<keyword evidence="3 6" id="KW-0687">Ribonucleoprotein</keyword>
<proteinExistence type="inferred from homology"/>
<sequence length="252" mass="30221">MRYPKFKFPELGYWSKHFANLPERFIRRKMEQIYWKSPKGDPRFIPTVVQRERFRFGKERPWTREFYMENFPGKNVSPVLVEPIKEWSWFRGDRVEILVGRDKGKQGLIQQIIQERNWVIVEGLNTKMRIMGKTKDFPGIVILEEQPLLVTTDIALVDPADLNTCTMEWRWTEDGEKVRVSTRTGRIIPIPMTSKETIDYKLPHLYKEQPKDTTREAIEKITFKPELKTFEMDIMDKMGIKEDRVPQKTFWY</sequence>
<evidence type="ECO:0000256" key="3">
    <source>
        <dbReference type="ARBA" id="ARBA00023274"/>
    </source>
</evidence>
<feature type="domain" description="KOW" evidence="7">
    <location>
        <begin position="91"/>
        <end position="122"/>
    </location>
</feature>
<dbReference type="KEGG" id="fas:105265071"/>
<gene>
    <name evidence="10" type="primary">mRpL24</name>
</gene>
<evidence type="ECO:0000256" key="5">
    <source>
        <dbReference type="ARBA" id="ARBA00035357"/>
    </source>
</evidence>
<feature type="domain" description="Large ribosomal subunit protein uL24 C-terminal" evidence="8">
    <location>
        <begin position="125"/>
        <end position="188"/>
    </location>
</feature>
<dbReference type="InterPro" id="IPR014722">
    <property type="entry name" value="Rib_uL2_dom2"/>
</dbReference>
<comment type="similarity">
    <text evidence="1 6">Belongs to the universal ribosomal protein uL24 family.</text>
</comment>
<evidence type="ECO:0000256" key="2">
    <source>
        <dbReference type="ARBA" id="ARBA00022980"/>
    </source>
</evidence>
<dbReference type="GO" id="GO:0003723">
    <property type="term" value="F:RNA binding"/>
    <property type="evidence" value="ECO:0007669"/>
    <property type="project" value="InterPro"/>
</dbReference>
<evidence type="ECO:0000256" key="6">
    <source>
        <dbReference type="RuleBase" id="RU003477"/>
    </source>
</evidence>
<dbReference type="CDD" id="cd06089">
    <property type="entry name" value="KOW_RPL26"/>
    <property type="match status" value="1"/>
</dbReference>
<keyword evidence="9" id="KW-1185">Reference proteome</keyword>
<dbReference type="SUPFAM" id="SSF50104">
    <property type="entry name" value="Translation proteins SH3-like domain"/>
    <property type="match status" value="1"/>
</dbReference>
<accession>A0A9R1T086</accession>
<evidence type="ECO:0000259" key="7">
    <source>
        <dbReference type="Pfam" id="PF00467"/>
    </source>
</evidence>
<dbReference type="GO" id="GO:0003735">
    <property type="term" value="F:structural constituent of ribosome"/>
    <property type="evidence" value="ECO:0007669"/>
    <property type="project" value="InterPro"/>
</dbReference>
<evidence type="ECO:0000313" key="9">
    <source>
        <dbReference type="Proteomes" id="UP000694866"/>
    </source>
</evidence>
<dbReference type="CTD" id="79590"/>
<dbReference type="AlphaFoldDB" id="A0A9R1T086"/>
<evidence type="ECO:0000259" key="8">
    <source>
        <dbReference type="Pfam" id="PF17136"/>
    </source>
</evidence>
<dbReference type="Gene3D" id="2.30.30.30">
    <property type="match status" value="1"/>
</dbReference>
<dbReference type="GO" id="GO:0005840">
    <property type="term" value="C:ribosome"/>
    <property type="evidence" value="ECO:0007669"/>
    <property type="project" value="UniProtKB-KW"/>
</dbReference>
<dbReference type="InterPro" id="IPR005825">
    <property type="entry name" value="Ribosomal_uL24_CS"/>
</dbReference>
<keyword evidence="2 6" id="KW-0689">Ribosomal protein</keyword>
<dbReference type="NCBIfam" id="TIGR01079">
    <property type="entry name" value="rplX_bact"/>
    <property type="match status" value="1"/>
</dbReference>
<evidence type="ECO:0000256" key="4">
    <source>
        <dbReference type="ARBA" id="ARBA00035283"/>
    </source>
</evidence>
<name>A0A9R1T086_9HYME</name>
<protein>
    <recommendedName>
        <fullName evidence="4">Large ribosomal subunit protein uL24m</fullName>
    </recommendedName>
    <alternativeName>
        <fullName evidence="5">39S ribosomal protein L24, mitochondrial</fullName>
    </alternativeName>
</protein>
<dbReference type="InterPro" id="IPR005824">
    <property type="entry name" value="KOW"/>
</dbReference>
<dbReference type="OrthoDB" id="359154at2759"/>
<dbReference type="GeneID" id="105265071"/>
<dbReference type="Pfam" id="PF17136">
    <property type="entry name" value="ribosomal_L24"/>
    <property type="match status" value="1"/>
</dbReference>
<dbReference type="GO" id="GO:1990904">
    <property type="term" value="C:ribonucleoprotein complex"/>
    <property type="evidence" value="ECO:0007669"/>
    <property type="project" value="UniProtKB-KW"/>
</dbReference>
<dbReference type="RefSeq" id="XP_011300664.1">
    <property type="nucleotide sequence ID" value="XM_011302362.1"/>
</dbReference>
<dbReference type="Pfam" id="PF00467">
    <property type="entry name" value="KOW"/>
    <property type="match status" value="1"/>
</dbReference>
<dbReference type="PANTHER" id="PTHR12903">
    <property type="entry name" value="MITOCHONDRIAL RIBOSOMAL PROTEIN L24"/>
    <property type="match status" value="1"/>
</dbReference>
<dbReference type="GO" id="GO:0006412">
    <property type="term" value="P:translation"/>
    <property type="evidence" value="ECO:0007669"/>
    <property type="project" value="InterPro"/>
</dbReference>
<dbReference type="InterPro" id="IPR041988">
    <property type="entry name" value="Ribosomal_uL24_KOW"/>
</dbReference>
<dbReference type="InterPro" id="IPR003256">
    <property type="entry name" value="Ribosomal_uL24"/>
</dbReference>
<dbReference type="InterPro" id="IPR057264">
    <property type="entry name" value="Ribosomal_uL24_C"/>
</dbReference>
<dbReference type="InterPro" id="IPR008991">
    <property type="entry name" value="Translation_prot_SH3-like_sf"/>
</dbReference>
<dbReference type="PROSITE" id="PS01108">
    <property type="entry name" value="RIBOSOMAL_L24"/>
    <property type="match status" value="1"/>
</dbReference>
<evidence type="ECO:0000256" key="1">
    <source>
        <dbReference type="ARBA" id="ARBA00010618"/>
    </source>
</evidence>